<evidence type="ECO:0000313" key="2">
    <source>
        <dbReference type="EMBL" id="QDL30866.1"/>
    </source>
</evidence>
<dbReference type="Gene3D" id="2.30.130.30">
    <property type="entry name" value="Hypothetical protein"/>
    <property type="match status" value="1"/>
</dbReference>
<evidence type="ECO:0000259" key="1">
    <source>
        <dbReference type="Pfam" id="PF12961"/>
    </source>
</evidence>
<dbReference type="AlphaFoldDB" id="A0A515CRT6"/>
<sequence length="89" mass="10266">MNKHDLKIEPEHFAAVISGAKKAEFRLNDRDFTVGDLLCLQEYGPHPEFDHLVGFTGEFVWVRVTHITPLDKWAPDFVMLSIERGPFKL</sequence>
<dbReference type="RefSeq" id="WP_142814670.1">
    <property type="nucleotide sequence ID" value="NZ_CP033893.1"/>
</dbReference>
<evidence type="ECO:0000313" key="3">
    <source>
        <dbReference type="Proteomes" id="UP000317572"/>
    </source>
</evidence>
<dbReference type="Proteomes" id="UP000317572">
    <property type="component" value="Chromosome"/>
</dbReference>
<gene>
    <name evidence="2" type="ORF">EGO53_03265</name>
</gene>
<proteinExistence type="predicted"/>
<dbReference type="EMBL" id="CP033893">
    <property type="protein sequence ID" value="QDL30866.1"/>
    <property type="molecule type" value="Genomic_DNA"/>
</dbReference>
<dbReference type="InterPro" id="IPR039440">
    <property type="entry name" value="DUF3850"/>
</dbReference>
<dbReference type="SUPFAM" id="SSF88697">
    <property type="entry name" value="PUA domain-like"/>
    <property type="match status" value="1"/>
</dbReference>
<dbReference type="Pfam" id="PF12961">
    <property type="entry name" value="DUF3850"/>
    <property type="match status" value="1"/>
</dbReference>
<accession>A0A515CRT6</accession>
<protein>
    <submittedName>
        <fullName evidence="2">DUF3850 domain-containing protein</fullName>
    </submittedName>
</protein>
<feature type="domain" description="DUF3850" evidence="1">
    <location>
        <begin position="4"/>
        <end position="82"/>
    </location>
</feature>
<dbReference type="InterPro" id="IPR015947">
    <property type="entry name" value="PUA-like_sf"/>
</dbReference>
<organism evidence="2 3">
    <name type="scientific">Serratia liquefaciens</name>
    <dbReference type="NCBI Taxonomy" id="614"/>
    <lineage>
        <taxon>Bacteria</taxon>
        <taxon>Pseudomonadati</taxon>
        <taxon>Pseudomonadota</taxon>
        <taxon>Gammaproteobacteria</taxon>
        <taxon>Enterobacterales</taxon>
        <taxon>Yersiniaceae</taxon>
        <taxon>Serratia</taxon>
    </lineage>
</organism>
<name>A0A515CRT6_SERLI</name>
<reference evidence="2 3" key="1">
    <citation type="submission" date="2018-11" db="EMBL/GenBank/DDBJ databases">
        <title>The first complete genome of Serratia liquefaciens isolated from metalophyte plant revel distinctness adaptive mechanisms in an extreme habitat.</title>
        <authorList>
            <person name="Caneschi W.L."/>
            <person name="Sanchez A.B."/>
            <person name="Felestrino E.B."/>
            <person name="Assis R.A.B."/>
            <person name="Lemes C.G.C."/>
            <person name="Cordeiro I.F."/>
            <person name="Fonseca N.P."/>
            <person name="Villa M."/>
            <person name="Vieira I.T."/>
            <person name="Moraes L.A."/>
            <person name="Kamino L.H.Y."/>
            <person name="do Carmo F."/>
            <person name="Garcia C.M."/>
            <person name="Almeida N.F."/>
            <person name="Silva R.S."/>
            <person name="Ferro J.A."/>
            <person name="Ferro M.I.T."/>
            <person name="Varani A.M."/>
            <person name="Ferreira R.M."/>
            <person name="dos Santos V.L."/>
            <person name="Silva U.C."/>
            <person name="Setubal J.C."/>
            <person name="Moreira L.M."/>
        </authorList>
    </citation>
    <scope>NUCLEOTIDE SEQUENCE [LARGE SCALE GENOMIC DNA]</scope>
    <source>
        <strain evidence="2 3">FG3</strain>
    </source>
</reference>